<dbReference type="InterPro" id="IPR037460">
    <property type="entry name" value="SEST-like"/>
</dbReference>
<evidence type="ECO:0000313" key="3">
    <source>
        <dbReference type="EMBL" id="MDV6264408.1"/>
    </source>
</evidence>
<dbReference type="EMBL" id="JAWLJX010000013">
    <property type="protein sequence ID" value="MDV6264408.1"/>
    <property type="molecule type" value="Genomic_DNA"/>
</dbReference>
<dbReference type="InterPro" id="IPR013830">
    <property type="entry name" value="SGNH_hydro"/>
</dbReference>
<sequence length="284" mass="29577">MRTRTKRAGLGIVAAVVVALAMPPTAAASPIEHVNLGDSFSAGNGVLPLAPGIPSRCLQSEQNFAHIVAREQGYGLTDVSCGGAATDDFYAPQFEGTRAQFDALSPSADVVTLMIGGNDNSLFSGAIAACVSALVTHAGAFDPCEQQNGSSFDDKIVDSTLPSVRQALRDIHTRAPGARVIVIGYPWLIPATSTCAPQVPVALGDVPYLRNLQTTLNEAIRQAAADTDTTFVDMSVVSEGHDACQPVGVRWVEPLLFADQFVPLHPNALGESAIAAEVTKALAA</sequence>
<gene>
    <name evidence="3" type="ORF">R3P96_23980</name>
</gene>
<dbReference type="Gene3D" id="3.40.50.1110">
    <property type="entry name" value="SGNH hydrolase"/>
    <property type="match status" value="1"/>
</dbReference>
<evidence type="ECO:0000259" key="2">
    <source>
        <dbReference type="Pfam" id="PF13472"/>
    </source>
</evidence>
<keyword evidence="1" id="KW-0732">Signal</keyword>
<dbReference type="PANTHER" id="PTHR37981">
    <property type="entry name" value="LIPASE 2"/>
    <property type="match status" value="1"/>
</dbReference>
<name>A0ABU4BJQ9_9NOCA</name>
<reference evidence="3 4" key="1">
    <citation type="submission" date="2023-10" db="EMBL/GenBank/DDBJ databases">
        <title>Development of a sustainable strategy for remediation of hydrocarbon-contaminated territories based on the waste exchange concept.</title>
        <authorList>
            <person name="Krivoruchko A."/>
        </authorList>
    </citation>
    <scope>NUCLEOTIDE SEQUENCE [LARGE SCALE GENOMIC DNA]</scope>
    <source>
        <strain evidence="3 4">IEGM 1323</strain>
    </source>
</reference>
<organism evidence="3 4">
    <name type="scientific">Rhodococcoides yunnanense</name>
    <dbReference type="NCBI Taxonomy" id="278209"/>
    <lineage>
        <taxon>Bacteria</taxon>
        <taxon>Bacillati</taxon>
        <taxon>Actinomycetota</taxon>
        <taxon>Actinomycetes</taxon>
        <taxon>Mycobacteriales</taxon>
        <taxon>Nocardiaceae</taxon>
        <taxon>Rhodococcoides</taxon>
    </lineage>
</organism>
<feature type="chain" id="PRO_5046786282" evidence="1">
    <location>
        <begin position="29"/>
        <end position="284"/>
    </location>
</feature>
<evidence type="ECO:0000256" key="1">
    <source>
        <dbReference type="SAM" id="SignalP"/>
    </source>
</evidence>
<evidence type="ECO:0000313" key="4">
    <source>
        <dbReference type="Proteomes" id="UP001185755"/>
    </source>
</evidence>
<dbReference type="CDD" id="cd01823">
    <property type="entry name" value="SEST_like"/>
    <property type="match status" value="1"/>
</dbReference>
<keyword evidence="4" id="KW-1185">Reference proteome</keyword>
<feature type="signal peptide" evidence="1">
    <location>
        <begin position="1"/>
        <end position="28"/>
    </location>
</feature>
<dbReference type="GO" id="GO:0016787">
    <property type="term" value="F:hydrolase activity"/>
    <property type="evidence" value="ECO:0007669"/>
    <property type="project" value="UniProtKB-KW"/>
</dbReference>
<dbReference type="EC" id="3.1.-.-" evidence="3"/>
<protein>
    <submittedName>
        <fullName evidence="3">SGNH/GDSL hydrolase family protein</fullName>
        <ecNumber evidence="3">3.1.-.-</ecNumber>
    </submittedName>
</protein>
<dbReference type="InterPro" id="IPR036514">
    <property type="entry name" value="SGNH_hydro_sf"/>
</dbReference>
<proteinExistence type="predicted"/>
<comment type="caution">
    <text evidence="3">The sequence shown here is derived from an EMBL/GenBank/DDBJ whole genome shotgun (WGS) entry which is preliminary data.</text>
</comment>
<dbReference type="Proteomes" id="UP001185755">
    <property type="component" value="Unassembled WGS sequence"/>
</dbReference>
<dbReference type="RefSeq" id="WP_317566457.1">
    <property type="nucleotide sequence ID" value="NZ_JAWLJX010000013.1"/>
</dbReference>
<dbReference type="PANTHER" id="PTHR37981:SF1">
    <property type="entry name" value="SGNH HYDROLASE-TYPE ESTERASE DOMAIN-CONTAINING PROTEIN"/>
    <property type="match status" value="1"/>
</dbReference>
<feature type="domain" description="SGNH hydrolase-type esterase" evidence="2">
    <location>
        <begin position="36"/>
        <end position="270"/>
    </location>
</feature>
<dbReference type="SUPFAM" id="SSF52266">
    <property type="entry name" value="SGNH hydrolase"/>
    <property type="match status" value="1"/>
</dbReference>
<keyword evidence="3" id="KW-0378">Hydrolase</keyword>
<dbReference type="Pfam" id="PF13472">
    <property type="entry name" value="Lipase_GDSL_2"/>
    <property type="match status" value="1"/>
</dbReference>
<accession>A0ABU4BJQ9</accession>